<evidence type="ECO:0000256" key="3">
    <source>
        <dbReference type="SAM" id="MobiDB-lite"/>
    </source>
</evidence>
<organism evidence="4 5">
    <name type="scientific">Ceratobasidium theobromae</name>
    <dbReference type="NCBI Taxonomy" id="1582974"/>
    <lineage>
        <taxon>Eukaryota</taxon>
        <taxon>Fungi</taxon>
        <taxon>Dikarya</taxon>
        <taxon>Basidiomycota</taxon>
        <taxon>Agaricomycotina</taxon>
        <taxon>Agaricomycetes</taxon>
        <taxon>Cantharellales</taxon>
        <taxon>Ceratobasidiaceae</taxon>
        <taxon>Ceratobasidium</taxon>
    </lineage>
</organism>
<dbReference type="AlphaFoldDB" id="A0A5N5QJN3"/>
<accession>A0A5N5QJN3</accession>
<protein>
    <submittedName>
        <fullName evidence="4">Oleate activated transcription factor 3</fullName>
    </submittedName>
</protein>
<dbReference type="Proteomes" id="UP000383932">
    <property type="component" value="Unassembled WGS sequence"/>
</dbReference>
<feature type="region of interest" description="Disordered" evidence="3">
    <location>
        <begin position="18"/>
        <end position="51"/>
    </location>
</feature>
<evidence type="ECO:0000256" key="1">
    <source>
        <dbReference type="ARBA" id="ARBA00004123"/>
    </source>
</evidence>
<dbReference type="InterPro" id="IPR021858">
    <property type="entry name" value="Fun_TF"/>
</dbReference>
<gene>
    <name evidence="4" type="ORF">CTheo_4862</name>
</gene>
<evidence type="ECO:0000313" key="4">
    <source>
        <dbReference type="EMBL" id="KAB5591698.1"/>
    </source>
</evidence>
<evidence type="ECO:0000313" key="5">
    <source>
        <dbReference type="Proteomes" id="UP000383932"/>
    </source>
</evidence>
<comment type="caution">
    <text evidence="4">The sequence shown here is derived from an EMBL/GenBank/DDBJ whole genome shotgun (WGS) entry which is preliminary data.</text>
</comment>
<keyword evidence="2" id="KW-0539">Nucleus</keyword>
<comment type="subcellular location">
    <subcellularLocation>
        <location evidence="1">Nucleus</location>
    </subcellularLocation>
</comment>
<proteinExistence type="predicted"/>
<sequence>MMPAKSWSQPLHSTKYLSICTSSPPTPGAQSSTSWPTVRRQIPSSQLSPPPDDRMLKLTYFKPVKYQIDTHRESMLSHLQSSSIARRIKIVSFKIHEAVIKGEESRYRAIFSEWVHQFQLELCAMWNRGLESQVMSTHLLNEALELSYLKTILLSNYDMYPYLRYTTPTFLQTVFSDPTLWPDNTITSVSVAHILSSPRCELGNFIVMDTIYAMAYGLPQHVEYDTSITSIPDDSMNFEWAHGCPTEFQIILAQINQCRDRNPNAPDWRDIEHRLITWQSRSNSHHTEWESWMVVAWLAVQETWRHTLLAYLYMAVCGASSDEPRVQFSVSQIFQIAKTIRKPEQPAASIHLFTQYFIAGICARTEKHRLLARHKLSDLSESTHWLIRGTIFVPVLDHLWLGAGAGGQPVKWSDYMLSRETVLPVVV</sequence>
<dbReference type="Pfam" id="PF11951">
    <property type="entry name" value="Fungal_trans_2"/>
    <property type="match status" value="1"/>
</dbReference>
<feature type="compositionally biased region" description="Polar residues" evidence="3">
    <location>
        <begin position="18"/>
        <end position="47"/>
    </location>
</feature>
<dbReference type="EMBL" id="SSOP01000093">
    <property type="protein sequence ID" value="KAB5591698.1"/>
    <property type="molecule type" value="Genomic_DNA"/>
</dbReference>
<evidence type="ECO:0000256" key="2">
    <source>
        <dbReference type="ARBA" id="ARBA00023242"/>
    </source>
</evidence>
<keyword evidence="5" id="KW-1185">Reference proteome</keyword>
<reference evidence="4 5" key="1">
    <citation type="journal article" date="2019" name="Fungal Biol. Biotechnol.">
        <title>Draft genome sequence of fastidious pathogen Ceratobasidium theobromae, which causes vascular-streak dieback in Theobroma cacao.</title>
        <authorList>
            <person name="Ali S.S."/>
            <person name="Asman A."/>
            <person name="Shao J."/>
            <person name="Firmansyah A.P."/>
            <person name="Susilo A.W."/>
            <person name="Rosmana A."/>
            <person name="McMahon P."/>
            <person name="Junaid M."/>
            <person name="Guest D."/>
            <person name="Kheng T.Y."/>
            <person name="Meinhardt L.W."/>
            <person name="Bailey B.A."/>
        </authorList>
    </citation>
    <scope>NUCLEOTIDE SEQUENCE [LARGE SCALE GENOMIC DNA]</scope>
    <source>
        <strain evidence="4 5">CT2</strain>
    </source>
</reference>
<dbReference type="GO" id="GO:0005634">
    <property type="term" value="C:nucleus"/>
    <property type="evidence" value="ECO:0007669"/>
    <property type="project" value="UniProtKB-SubCell"/>
</dbReference>
<dbReference type="PANTHER" id="PTHR37534">
    <property type="entry name" value="TRANSCRIPTIONAL ACTIVATOR PROTEIN UGA3"/>
    <property type="match status" value="1"/>
</dbReference>
<dbReference type="PANTHER" id="PTHR37534:SF46">
    <property type="entry name" value="ZN(II)2CYS6 TRANSCRIPTION FACTOR (EUROFUNG)"/>
    <property type="match status" value="1"/>
</dbReference>
<dbReference type="OrthoDB" id="3145502at2759"/>
<name>A0A5N5QJN3_9AGAM</name>